<dbReference type="AlphaFoldDB" id="A0A562VMH0"/>
<comment type="caution">
    <text evidence="1">The sequence shown here is derived from an EMBL/GenBank/DDBJ whole genome shotgun (WGS) entry which is preliminary data.</text>
</comment>
<evidence type="ECO:0000313" key="2">
    <source>
        <dbReference type="Proteomes" id="UP000319449"/>
    </source>
</evidence>
<dbReference type="Proteomes" id="UP000319449">
    <property type="component" value="Unassembled WGS sequence"/>
</dbReference>
<keyword evidence="2" id="KW-1185">Reference proteome</keyword>
<sequence>MVVERNKLQQLLCVPFRYGALSELRREKNVFFVGGELPAHQTLETIFDSCVQRSAELFCVQFDSVDSFHLGEELTRLIKKNFSVHVVGRFDGPVPLHLLERAYAAGVDIIDIPLVVADTALSRERGTGREARLASLAGALQIFPHWGVASTLIAGDEPPCSTVSGIDFLAGRGIVPLVTLSQRGSHYGIDELEGIFLHLAKVWRKQRMVTKPLLPLLDLSTPLEPARHGGMLKGFIDRLYDRQLLAASDLRRSLRVRQIEESFESSGL</sequence>
<organism evidence="1 2">
    <name type="scientific">Geobacter argillaceus</name>
    <dbReference type="NCBI Taxonomy" id="345631"/>
    <lineage>
        <taxon>Bacteria</taxon>
        <taxon>Pseudomonadati</taxon>
        <taxon>Thermodesulfobacteriota</taxon>
        <taxon>Desulfuromonadia</taxon>
        <taxon>Geobacterales</taxon>
        <taxon>Geobacteraceae</taxon>
        <taxon>Geobacter</taxon>
    </lineage>
</organism>
<protein>
    <submittedName>
        <fullName evidence="1">Uncharacterized protein</fullName>
    </submittedName>
</protein>
<dbReference type="OrthoDB" id="5394622at2"/>
<dbReference type="EMBL" id="VLLN01000011">
    <property type="protein sequence ID" value="TWJ19090.1"/>
    <property type="molecule type" value="Genomic_DNA"/>
</dbReference>
<proteinExistence type="predicted"/>
<accession>A0A562VMH0</accession>
<reference evidence="1 2" key="1">
    <citation type="submission" date="2019-07" db="EMBL/GenBank/DDBJ databases">
        <title>Genomic Encyclopedia of Archaeal and Bacterial Type Strains, Phase II (KMG-II): from individual species to whole genera.</title>
        <authorList>
            <person name="Goeker M."/>
        </authorList>
    </citation>
    <scope>NUCLEOTIDE SEQUENCE [LARGE SCALE GENOMIC DNA]</scope>
    <source>
        <strain evidence="1 2">ATCC BAA-1139</strain>
    </source>
</reference>
<name>A0A562VMH0_9BACT</name>
<dbReference type="RefSeq" id="WP_145022147.1">
    <property type="nucleotide sequence ID" value="NZ_VLLN01000011.1"/>
</dbReference>
<evidence type="ECO:0000313" key="1">
    <source>
        <dbReference type="EMBL" id="TWJ19090.1"/>
    </source>
</evidence>
<gene>
    <name evidence="1" type="ORF">JN12_02036</name>
</gene>